<gene>
    <name evidence="1" type="ORF">EV182_003968</name>
</gene>
<evidence type="ECO:0000313" key="1">
    <source>
        <dbReference type="EMBL" id="KAJ1678477.1"/>
    </source>
</evidence>
<accession>A0ACC1HTA8</accession>
<proteinExistence type="predicted"/>
<sequence>MRISLPHPCRALCSLPRRAPSEAPYVLAAAAAAARTLIHKARCPAYSSVNGNDDGTIAGVPVPREGSPPDAKPAGGEGIEGYFGVTRQPRHRPWSKQEREELAKAVSLFGNQWKKVAAYLGGNRSSEACMVMWRYVVSPNLNQHSGRWTKREDDKLDEIVRRLSGIDNLERGMPVAKLLPRDTDKKNHGFWRKVARGLGDKRSIIQCYSRWHFTIRATAGKKIKKSVVEGINMGRWSDEELERLASAVARHIPHLAQPVSNDNGGCANERASEGGGKAFTKPAKSRWKAVASEVGTRNEVQCRLKWTRCLNMHKSPAAPEVPFTAEATVQLLDLVKTHGRRWNMISQVHMPQHSPNRLSTQYHNLLRLHEQEGYSWDEIIQRTKAGKQFRARTRMWTQELSDRLVDLVAELGDDWQGVSRILRESVGVSKWCSPIQCKRQYLRVLRKSPIFAEVMQTPPLTED</sequence>
<keyword evidence="2" id="KW-1185">Reference proteome</keyword>
<name>A0ACC1HTA8_9FUNG</name>
<comment type="caution">
    <text evidence="1">The sequence shown here is derived from an EMBL/GenBank/DDBJ whole genome shotgun (WGS) entry which is preliminary data.</text>
</comment>
<organism evidence="1 2">
    <name type="scientific">Spiromyces aspiralis</name>
    <dbReference type="NCBI Taxonomy" id="68401"/>
    <lineage>
        <taxon>Eukaryota</taxon>
        <taxon>Fungi</taxon>
        <taxon>Fungi incertae sedis</taxon>
        <taxon>Zoopagomycota</taxon>
        <taxon>Kickxellomycotina</taxon>
        <taxon>Kickxellomycetes</taxon>
        <taxon>Kickxellales</taxon>
        <taxon>Kickxellaceae</taxon>
        <taxon>Spiromyces</taxon>
    </lineage>
</organism>
<evidence type="ECO:0000313" key="2">
    <source>
        <dbReference type="Proteomes" id="UP001145114"/>
    </source>
</evidence>
<protein>
    <submittedName>
        <fullName evidence="1">Uncharacterized protein</fullName>
    </submittedName>
</protein>
<dbReference type="EMBL" id="JAMZIH010001125">
    <property type="protein sequence ID" value="KAJ1678477.1"/>
    <property type="molecule type" value="Genomic_DNA"/>
</dbReference>
<reference evidence="1" key="1">
    <citation type="submission" date="2022-06" db="EMBL/GenBank/DDBJ databases">
        <title>Phylogenomic reconstructions and comparative analyses of Kickxellomycotina fungi.</title>
        <authorList>
            <person name="Reynolds N.K."/>
            <person name="Stajich J.E."/>
            <person name="Barry K."/>
            <person name="Grigoriev I.V."/>
            <person name="Crous P."/>
            <person name="Smith M.E."/>
        </authorList>
    </citation>
    <scope>NUCLEOTIDE SEQUENCE</scope>
    <source>
        <strain evidence="1">RSA 2271</strain>
    </source>
</reference>
<dbReference type="Proteomes" id="UP001145114">
    <property type="component" value="Unassembled WGS sequence"/>
</dbReference>